<evidence type="ECO:0000256" key="2">
    <source>
        <dbReference type="SAM" id="Phobius"/>
    </source>
</evidence>
<organism evidence="3 4">
    <name type="scientific">Mycena metata</name>
    <dbReference type="NCBI Taxonomy" id="1033252"/>
    <lineage>
        <taxon>Eukaryota</taxon>
        <taxon>Fungi</taxon>
        <taxon>Dikarya</taxon>
        <taxon>Basidiomycota</taxon>
        <taxon>Agaricomycotina</taxon>
        <taxon>Agaricomycetes</taxon>
        <taxon>Agaricomycetidae</taxon>
        <taxon>Agaricales</taxon>
        <taxon>Marasmiineae</taxon>
        <taxon>Mycenaceae</taxon>
        <taxon>Mycena</taxon>
    </lineage>
</organism>
<gene>
    <name evidence="3" type="ORF">B0H16DRAFT_169908</name>
</gene>
<evidence type="ECO:0000256" key="1">
    <source>
        <dbReference type="SAM" id="MobiDB-lite"/>
    </source>
</evidence>
<feature type="transmembrane region" description="Helical" evidence="2">
    <location>
        <begin position="20"/>
        <end position="40"/>
    </location>
</feature>
<reference evidence="3" key="1">
    <citation type="submission" date="2023-03" db="EMBL/GenBank/DDBJ databases">
        <title>Massive genome expansion in bonnet fungi (Mycena s.s.) driven by repeated elements and novel gene families across ecological guilds.</title>
        <authorList>
            <consortium name="Lawrence Berkeley National Laboratory"/>
            <person name="Harder C.B."/>
            <person name="Miyauchi S."/>
            <person name="Viragh M."/>
            <person name="Kuo A."/>
            <person name="Thoen E."/>
            <person name="Andreopoulos B."/>
            <person name="Lu D."/>
            <person name="Skrede I."/>
            <person name="Drula E."/>
            <person name="Henrissat B."/>
            <person name="Morin E."/>
            <person name="Kohler A."/>
            <person name="Barry K."/>
            <person name="LaButti K."/>
            <person name="Morin E."/>
            <person name="Salamov A."/>
            <person name="Lipzen A."/>
            <person name="Mereny Z."/>
            <person name="Hegedus B."/>
            <person name="Baldrian P."/>
            <person name="Stursova M."/>
            <person name="Weitz H."/>
            <person name="Taylor A."/>
            <person name="Grigoriev I.V."/>
            <person name="Nagy L.G."/>
            <person name="Martin F."/>
            <person name="Kauserud H."/>
        </authorList>
    </citation>
    <scope>NUCLEOTIDE SEQUENCE</scope>
    <source>
        <strain evidence="3">CBHHK182m</strain>
    </source>
</reference>
<dbReference type="AlphaFoldDB" id="A0AAD7JV91"/>
<protein>
    <submittedName>
        <fullName evidence="3">Uncharacterized protein</fullName>
    </submittedName>
</protein>
<dbReference type="Proteomes" id="UP001215598">
    <property type="component" value="Unassembled WGS sequence"/>
</dbReference>
<feature type="compositionally biased region" description="Polar residues" evidence="1">
    <location>
        <begin position="103"/>
        <end position="119"/>
    </location>
</feature>
<sequence>MLLLGNGAVTEVGVVARLELSVLWVALGPAVSVILMALTLPTLLLQGNDDDPPIDGTGILHTIWLYRNHPELDTLLEQVEEPTTDNLRVAGMLRTRLVDPKFSKQTPDKQTYSSERGAV</sequence>
<evidence type="ECO:0000313" key="4">
    <source>
        <dbReference type="Proteomes" id="UP001215598"/>
    </source>
</evidence>
<evidence type="ECO:0000313" key="3">
    <source>
        <dbReference type="EMBL" id="KAJ7772456.1"/>
    </source>
</evidence>
<dbReference type="EMBL" id="JARKIB010000014">
    <property type="protein sequence ID" value="KAJ7772456.1"/>
    <property type="molecule type" value="Genomic_DNA"/>
</dbReference>
<keyword evidence="2" id="KW-0472">Membrane</keyword>
<comment type="caution">
    <text evidence="3">The sequence shown here is derived from an EMBL/GenBank/DDBJ whole genome shotgun (WGS) entry which is preliminary data.</text>
</comment>
<keyword evidence="4" id="KW-1185">Reference proteome</keyword>
<name>A0AAD7JV91_9AGAR</name>
<proteinExistence type="predicted"/>
<accession>A0AAD7JV91</accession>
<keyword evidence="2" id="KW-0812">Transmembrane</keyword>
<keyword evidence="2" id="KW-1133">Transmembrane helix</keyword>
<feature type="region of interest" description="Disordered" evidence="1">
    <location>
        <begin position="100"/>
        <end position="119"/>
    </location>
</feature>